<gene>
    <name evidence="1" type="ORF">SAMN05421867_1122</name>
</gene>
<dbReference type="Gene3D" id="2.60.40.1890">
    <property type="entry name" value="PCu(A)C copper chaperone"/>
    <property type="match status" value="1"/>
</dbReference>
<proteinExistence type="predicted"/>
<dbReference type="STRING" id="988821.SAMN05421867_1122"/>
<reference evidence="1 2" key="1">
    <citation type="submission" date="2016-10" db="EMBL/GenBank/DDBJ databases">
        <authorList>
            <person name="de Groot N.N."/>
        </authorList>
    </citation>
    <scope>NUCLEOTIDE SEQUENCE [LARGE SCALE GENOMIC DNA]</scope>
    <source>
        <strain evidence="1 2">CGMCC 4.6945</strain>
    </source>
</reference>
<dbReference type="EMBL" id="FOKA01000012">
    <property type="protein sequence ID" value="SFB26963.1"/>
    <property type="molecule type" value="Genomic_DNA"/>
</dbReference>
<accession>A0A1I0ZS32</accession>
<protein>
    <submittedName>
        <fullName evidence="1">Uncharacterized protein</fullName>
    </submittedName>
</protein>
<keyword evidence="2" id="KW-1185">Reference proteome</keyword>
<sequence length="90" mass="9672">MSNDGEVDAEVVVSIMDRDPAATIEVTAGQTVLLGPRDTRVRLADMPQPPGATVEMTFASPEHGTATLELPVLDDTFERYEELVPTSSGR</sequence>
<evidence type="ECO:0000313" key="1">
    <source>
        <dbReference type="EMBL" id="SFB26963.1"/>
    </source>
</evidence>
<dbReference type="Proteomes" id="UP000199012">
    <property type="component" value="Unassembled WGS sequence"/>
</dbReference>
<evidence type="ECO:0000313" key="2">
    <source>
        <dbReference type="Proteomes" id="UP000199012"/>
    </source>
</evidence>
<name>A0A1I0ZS32_9CELL</name>
<dbReference type="AlphaFoldDB" id="A0A1I0ZS32"/>
<organism evidence="1 2">
    <name type="scientific">Cellulomonas marina</name>
    <dbReference type="NCBI Taxonomy" id="988821"/>
    <lineage>
        <taxon>Bacteria</taxon>
        <taxon>Bacillati</taxon>
        <taxon>Actinomycetota</taxon>
        <taxon>Actinomycetes</taxon>
        <taxon>Micrococcales</taxon>
        <taxon>Cellulomonadaceae</taxon>
        <taxon>Cellulomonas</taxon>
    </lineage>
</organism>
<dbReference type="InterPro" id="IPR036182">
    <property type="entry name" value="PCuAC_sf"/>
</dbReference>